<dbReference type="PANTHER" id="PTHR30158">
    <property type="entry name" value="ACRA/E-RELATED COMPONENT OF DRUG EFFLUX TRANSPORTER"/>
    <property type="match status" value="1"/>
</dbReference>
<keyword evidence="10" id="KW-1185">Reference proteome</keyword>
<dbReference type="InterPro" id="IPR058624">
    <property type="entry name" value="MdtA-like_HH"/>
</dbReference>
<evidence type="ECO:0000259" key="7">
    <source>
        <dbReference type="Pfam" id="PF25944"/>
    </source>
</evidence>
<dbReference type="InterPro" id="IPR006143">
    <property type="entry name" value="RND_pump_MFP"/>
</dbReference>
<comment type="similarity">
    <text evidence="2">Belongs to the membrane fusion protein (MFP) (TC 8.A.1) family.</text>
</comment>
<accession>A0A1D7U3Z8</accession>
<dbReference type="GO" id="GO:0022857">
    <property type="term" value="F:transmembrane transporter activity"/>
    <property type="evidence" value="ECO:0007669"/>
    <property type="project" value="InterPro"/>
</dbReference>
<dbReference type="InterPro" id="IPR058626">
    <property type="entry name" value="MdtA-like_b-barrel"/>
</dbReference>
<dbReference type="Pfam" id="PF25967">
    <property type="entry name" value="RND-MFP_C"/>
    <property type="match status" value="1"/>
</dbReference>
<dbReference type="Gene3D" id="2.40.420.20">
    <property type="match status" value="1"/>
</dbReference>
<dbReference type="Gene3D" id="2.40.50.100">
    <property type="match status" value="1"/>
</dbReference>
<dbReference type="EMBL" id="CP017147">
    <property type="protein sequence ID" value="AOO82100.1"/>
    <property type="molecule type" value="Genomic_DNA"/>
</dbReference>
<feature type="domain" description="Multidrug resistance protein MdtA-like barrel-sandwich hybrid" evidence="6">
    <location>
        <begin position="60"/>
        <end position="202"/>
    </location>
</feature>
<evidence type="ECO:0000313" key="10">
    <source>
        <dbReference type="Proteomes" id="UP000094969"/>
    </source>
</evidence>
<reference evidence="9 10" key="1">
    <citation type="journal article" date="2015" name="Antonie Van Leeuwenhoek">
        <title>Bosea vaviloviae sp. nov., a new species of slow-growing rhizobia isolated from nodules of the relict species Vavilovia formosa (Stev.) Fed.</title>
        <authorList>
            <person name="Safronova V.I."/>
            <person name="Kuznetsova I.G."/>
            <person name="Sazanova A.L."/>
            <person name="Kimeklis A.K."/>
            <person name="Belimov A.A."/>
            <person name="Andronov E.E."/>
            <person name="Pinaev A.G."/>
            <person name="Chizhevskaya E.P."/>
            <person name="Pukhaev A.R."/>
            <person name="Popov K.P."/>
            <person name="Willems A."/>
            <person name="Tikhonovich I.A."/>
        </authorList>
    </citation>
    <scope>NUCLEOTIDE SEQUENCE [LARGE SCALE GENOMIC DNA]</scope>
    <source>
        <strain evidence="9 10">Vaf18</strain>
    </source>
</reference>
<dbReference type="SUPFAM" id="SSF111369">
    <property type="entry name" value="HlyD-like secretion proteins"/>
    <property type="match status" value="1"/>
</dbReference>
<evidence type="ECO:0000256" key="1">
    <source>
        <dbReference type="ARBA" id="ARBA00004196"/>
    </source>
</evidence>
<evidence type="ECO:0000256" key="3">
    <source>
        <dbReference type="SAM" id="Coils"/>
    </source>
</evidence>
<dbReference type="KEGG" id="bvv:BHK69_18090"/>
<evidence type="ECO:0000313" key="9">
    <source>
        <dbReference type="EMBL" id="AOO82100.1"/>
    </source>
</evidence>
<keyword evidence="3" id="KW-0175">Coiled coil</keyword>
<name>A0A1D7U3Z8_9HYPH</name>
<dbReference type="RefSeq" id="WP_069691310.1">
    <property type="nucleotide sequence ID" value="NZ_CP017147.1"/>
</dbReference>
<organism evidence="9 10">
    <name type="scientific">Bosea vaviloviae</name>
    <dbReference type="NCBI Taxonomy" id="1526658"/>
    <lineage>
        <taxon>Bacteria</taxon>
        <taxon>Pseudomonadati</taxon>
        <taxon>Pseudomonadota</taxon>
        <taxon>Alphaproteobacteria</taxon>
        <taxon>Hyphomicrobiales</taxon>
        <taxon>Boseaceae</taxon>
        <taxon>Bosea</taxon>
    </lineage>
</organism>
<dbReference type="Pfam" id="PF25944">
    <property type="entry name" value="Beta-barrel_RND"/>
    <property type="match status" value="1"/>
</dbReference>
<dbReference type="InterPro" id="IPR058625">
    <property type="entry name" value="MdtA-like_BSH"/>
</dbReference>
<dbReference type="Gene3D" id="1.10.287.470">
    <property type="entry name" value="Helix hairpin bin"/>
    <property type="match status" value="1"/>
</dbReference>
<dbReference type="Pfam" id="PF25876">
    <property type="entry name" value="HH_MFP_RND"/>
    <property type="match status" value="1"/>
</dbReference>
<feature type="chain" id="PRO_5009099923" evidence="4">
    <location>
        <begin position="28"/>
        <end position="385"/>
    </location>
</feature>
<proteinExistence type="inferred from homology"/>
<dbReference type="NCBIfam" id="TIGR01730">
    <property type="entry name" value="RND_mfp"/>
    <property type="match status" value="1"/>
</dbReference>
<dbReference type="AlphaFoldDB" id="A0A1D7U3Z8"/>
<feature type="domain" description="Multidrug resistance protein MdtA-like alpha-helical hairpin" evidence="5">
    <location>
        <begin position="103"/>
        <end position="170"/>
    </location>
</feature>
<comment type="subcellular location">
    <subcellularLocation>
        <location evidence="1">Cell envelope</location>
    </subcellularLocation>
</comment>
<dbReference type="Pfam" id="PF25917">
    <property type="entry name" value="BSH_RND"/>
    <property type="match status" value="1"/>
</dbReference>
<feature type="signal peptide" evidence="4">
    <location>
        <begin position="1"/>
        <end position="27"/>
    </location>
</feature>
<feature type="domain" description="Multidrug resistance protein MdtA-like C-terminal permuted SH3" evidence="8">
    <location>
        <begin position="302"/>
        <end position="361"/>
    </location>
</feature>
<evidence type="ECO:0000259" key="5">
    <source>
        <dbReference type="Pfam" id="PF25876"/>
    </source>
</evidence>
<dbReference type="Gene3D" id="2.40.30.170">
    <property type="match status" value="1"/>
</dbReference>
<evidence type="ECO:0000259" key="6">
    <source>
        <dbReference type="Pfam" id="PF25917"/>
    </source>
</evidence>
<dbReference type="GO" id="GO:0046677">
    <property type="term" value="P:response to antibiotic"/>
    <property type="evidence" value="ECO:0007669"/>
    <property type="project" value="TreeGrafter"/>
</dbReference>
<gene>
    <name evidence="9" type="ORF">BHK69_18090</name>
</gene>
<keyword evidence="4" id="KW-0732">Signal</keyword>
<feature type="domain" description="Multidrug resistance protein MdtA-like beta-barrel" evidence="7">
    <location>
        <begin position="209"/>
        <end position="296"/>
    </location>
</feature>
<evidence type="ECO:0000256" key="2">
    <source>
        <dbReference type="ARBA" id="ARBA00009477"/>
    </source>
</evidence>
<sequence length="385" mass="41596">MTYRRATGFGLVITSAALTFVAAAALAQGAPPAPPVQVSAPLAKRVTNWDEYTGRFEASEQVEIRARVSGFLDSLHFRDGDLVKKGDLLFTIDPRPYRLSVDVSRADVARAKAQVELAQNEVERAEGLTQNRTITARDIDQRRANLNSAIGTLQGAEANLKTAELNLEWTQVRAPLAGRISNRRVDPGNLVAGGQSGATLLTTIVAVDPINFVFDASEADYLRYSRLTKDLRKVTSREEGSPAEVRLADEREWKRRGKIDFVDNALNARSGTIRGRAVFENKDQFLTPGTFGRLRLFAGEADALLVPDTVIVSDQASKIVLTIGPENKVVPKPVVLGQISGGLRVIREGLAPTDQVIIGGLANPMVRPGGTVTPQPGEIKPTGTN</sequence>
<evidence type="ECO:0000256" key="4">
    <source>
        <dbReference type="SAM" id="SignalP"/>
    </source>
</evidence>
<evidence type="ECO:0000259" key="8">
    <source>
        <dbReference type="Pfam" id="PF25967"/>
    </source>
</evidence>
<feature type="coiled-coil region" evidence="3">
    <location>
        <begin position="101"/>
        <end position="173"/>
    </location>
</feature>
<dbReference type="PANTHER" id="PTHR30158:SF24">
    <property type="entry name" value="HLYD FAMILY SECRETION PROTEIN"/>
    <property type="match status" value="1"/>
</dbReference>
<protein>
    <submittedName>
        <fullName evidence="9">Efflux transporter periplasmic adaptor subunit</fullName>
    </submittedName>
</protein>
<dbReference type="InterPro" id="IPR058627">
    <property type="entry name" value="MdtA-like_C"/>
</dbReference>
<dbReference type="Proteomes" id="UP000094969">
    <property type="component" value="Chromosome"/>
</dbReference>
<dbReference type="OrthoDB" id="9816569at2"/>
<dbReference type="GO" id="GO:0005886">
    <property type="term" value="C:plasma membrane"/>
    <property type="evidence" value="ECO:0007669"/>
    <property type="project" value="TreeGrafter"/>
</dbReference>
<dbReference type="GO" id="GO:0030313">
    <property type="term" value="C:cell envelope"/>
    <property type="evidence" value="ECO:0007669"/>
    <property type="project" value="UniProtKB-SubCell"/>
</dbReference>
<dbReference type="STRING" id="1526658.BHK69_18090"/>